<dbReference type="InterPro" id="IPR051448">
    <property type="entry name" value="CdaR-like_regulators"/>
</dbReference>
<name>A0A2T5IC58_9LACT</name>
<dbReference type="Pfam" id="PF13556">
    <property type="entry name" value="HTH_30"/>
    <property type="match status" value="1"/>
</dbReference>
<accession>A0A2T5IC58</accession>
<dbReference type="Gene3D" id="3.30.450.40">
    <property type="match status" value="1"/>
</dbReference>
<sequence>MNITDFLELPTSHDFRLVAGEKGSANDITGVNIMDNPFADDWLSAGELIVTSGYFFKESFEAQKKYFTRFKEMNIAGVCVKPQLFLKEISPNLKALCNDLALPLIEIPYGIAFSKIIKTVMQQIEATLENEKQIALDIHSQFFETSLNSGGIASITKELRKIIGNPVVITASNWQIMAHEGLNGQLLGTLDNHQNEYVFPHHLFNDLPVKTEKIKHPFYRNIEKNNQKLLCCITPIYFNQTHYGYVIVYVSNRPLLNMDYIAIESCTMSLALEIVHQKEKNRIENRIYRDFLSDLLAGNFKTLEELKQLNMTIDYELNYAACIFTIHFPETQNKSVLELRREEETMEQILGACQRYTQSNFLPFHLFKRGHQLVGILGTEKRLATGASQLQQITILKKLKLFLEERFSNTLQSAVVVGSTQPLLSVNQSYDEAENILKSLSDDRNGIYFLNDLYLEAFLVKQISDPDSSVFIDYFLHDLIAYDQENNSNLVDTLDVFLKNHHNIASASRDLFIHRNTLLYRLDRIKDILNYDFNDANHTLSLQLALKLYAKYT</sequence>
<dbReference type="RefSeq" id="WP_108033568.1">
    <property type="nucleotide sequence ID" value="NZ_QAOM01000022.1"/>
</dbReference>
<evidence type="ECO:0000259" key="1">
    <source>
        <dbReference type="Pfam" id="PF07905"/>
    </source>
</evidence>
<evidence type="ECO:0000313" key="4">
    <source>
        <dbReference type="Proteomes" id="UP000244161"/>
    </source>
</evidence>
<keyword evidence="4" id="KW-1185">Reference proteome</keyword>
<feature type="domain" description="Purine catabolism PurC-like" evidence="1">
    <location>
        <begin position="6"/>
        <end position="124"/>
    </location>
</feature>
<dbReference type="InterPro" id="IPR029016">
    <property type="entry name" value="GAF-like_dom_sf"/>
</dbReference>
<evidence type="ECO:0000313" key="3">
    <source>
        <dbReference type="EMBL" id="PTQ81415.1"/>
    </source>
</evidence>
<dbReference type="Proteomes" id="UP000244161">
    <property type="component" value="Unassembled WGS sequence"/>
</dbReference>
<dbReference type="InterPro" id="IPR012914">
    <property type="entry name" value="PucR_dom"/>
</dbReference>
<dbReference type="PANTHER" id="PTHR33744">
    <property type="entry name" value="CARBOHYDRATE DIACID REGULATOR"/>
    <property type="match status" value="1"/>
</dbReference>
<protein>
    <submittedName>
        <fullName evidence="3">PucR-like helix-turn-helix protein</fullName>
    </submittedName>
</protein>
<dbReference type="OrthoDB" id="142218at2"/>
<dbReference type="InterPro" id="IPR025736">
    <property type="entry name" value="PucR_C-HTH_dom"/>
</dbReference>
<feature type="domain" description="PucR C-terminal helix-turn-helix" evidence="2">
    <location>
        <begin position="490"/>
        <end position="548"/>
    </location>
</feature>
<organism evidence="3 4">
    <name type="scientific">Trichococcus patagoniensis</name>
    <dbReference type="NCBI Taxonomy" id="382641"/>
    <lineage>
        <taxon>Bacteria</taxon>
        <taxon>Bacillati</taxon>
        <taxon>Bacillota</taxon>
        <taxon>Bacilli</taxon>
        <taxon>Lactobacillales</taxon>
        <taxon>Carnobacteriaceae</taxon>
        <taxon>Trichococcus</taxon>
    </lineage>
</organism>
<dbReference type="EMBL" id="QAOM01000022">
    <property type="protein sequence ID" value="PTQ81415.1"/>
    <property type="molecule type" value="Genomic_DNA"/>
</dbReference>
<dbReference type="Pfam" id="PF07905">
    <property type="entry name" value="PucR"/>
    <property type="match status" value="1"/>
</dbReference>
<gene>
    <name evidence="3" type="ORF">C8U37_12212</name>
</gene>
<comment type="caution">
    <text evidence="3">The sequence shown here is derived from an EMBL/GenBank/DDBJ whole genome shotgun (WGS) entry which is preliminary data.</text>
</comment>
<reference evidence="3 4" key="1">
    <citation type="submission" date="2018-04" db="EMBL/GenBank/DDBJ databases">
        <title>Genomic Encyclopedia of Archaeal and Bacterial Type Strains, Phase II (KMG-II): from individual species to whole genera.</title>
        <authorList>
            <person name="Goeker M."/>
        </authorList>
    </citation>
    <scope>NUCLEOTIDE SEQUENCE [LARGE SCALE GENOMIC DNA]</scope>
    <source>
        <strain evidence="3 4">DSM 18806</strain>
    </source>
</reference>
<evidence type="ECO:0000259" key="2">
    <source>
        <dbReference type="Pfam" id="PF13556"/>
    </source>
</evidence>
<dbReference type="AlphaFoldDB" id="A0A2T5IC58"/>
<dbReference type="PANTHER" id="PTHR33744:SF1">
    <property type="entry name" value="DNA-BINDING TRANSCRIPTIONAL ACTIVATOR ADER"/>
    <property type="match status" value="1"/>
</dbReference>
<proteinExistence type="predicted"/>
<dbReference type="InterPro" id="IPR042070">
    <property type="entry name" value="PucR_C-HTH_sf"/>
</dbReference>
<dbReference type="Gene3D" id="1.10.10.2840">
    <property type="entry name" value="PucR C-terminal helix-turn-helix domain"/>
    <property type="match status" value="1"/>
</dbReference>